<keyword evidence="4" id="KW-0804">Transcription</keyword>
<evidence type="ECO:0000256" key="3">
    <source>
        <dbReference type="ARBA" id="ARBA00023125"/>
    </source>
</evidence>
<keyword evidence="5" id="KW-0539">Nucleus</keyword>
<dbReference type="EMBL" id="JAUJYN010000004">
    <property type="protein sequence ID" value="KAK1273846.1"/>
    <property type="molecule type" value="Genomic_DNA"/>
</dbReference>
<dbReference type="Proteomes" id="UP001179952">
    <property type="component" value="Unassembled WGS sequence"/>
</dbReference>
<dbReference type="GO" id="GO:0005634">
    <property type="term" value="C:nucleus"/>
    <property type="evidence" value="ECO:0007669"/>
    <property type="project" value="UniProtKB-SubCell"/>
</dbReference>
<protein>
    <recommendedName>
        <fullName evidence="6">TF-B3 domain-containing protein</fullName>
    </recommendedName>
</protein>
<feature type="domain" description="TF-B3" evidence="6">
    <location>
        <begin position="26"/>
        <end position="102"/>
    </location>
</feature>
<dbReference type="SUPFAM" id="SSF101936">
    <property type="entry name" value="DNA-binding pseudobarrel domain"/>
    <property type="match status" value="1"/>
</dbReference>
<dbReference type="InterPro" id="IPR015300">
    <property type="entry name" value="DNA-bd_pseudobarrel_sf"/>
</dbReference>
<dbReference type="InterPro" id="IPR044837">
    <property type="entry name" value="REM16-like"/>
</dbReference>
<evidence type="ECO:0000259" key="6">
    <source>
        <dbReference type="PROSITE" id="PS50863"/>
    </source>
</evidence>
<proteinExistence type="predicted"/>
<sequence>MEHLCKHLRIETMVLKTGIMPLMQWLPRNFSKAYLPKNSTEMRLVVPKAGEWSVNGLLCTLGRFVLSRRWPKFYESNGLKVGDSLVFELVRETEMLVHIFRA</sequence>
<evidence type="ECO:0000313" key="7">
    <source>
        <dbReference type="EMBL" id="KAK1273846.1"/>
    </source>
</evidence>
<keyword evidence="3" id="KW-0238">DNA-binding</keyword>
<dbReference type="PANTHER" id="PTHR31391">
    <property type="entry name" value="B3 DOMAIN-CONTAINING PROTEIN OS11G0197600-RELATED"/>
    <property type="match status" value="1"/>
</dbReference>
<evidence type="ECO:0000256" key="2">
    <source>
        <dbReference type="ARBA" id="ARBA00023015"/>
    </source>
</evidence>
<dbReference type="CDD" id="cd10017">
    <property type="entry name" value="B3_DNA"/>
    <property type="match status" value="1"/>
</dbReference>
<evidence type="ECO:0000256" key="1">
    <source>
        <dbReference type="ARBA" id="ARBA00004123"/>
    </source>
</evidence>
<accession>A0AAV9BC35</accession>
<dbReference type="SMART" id="SM01019">
    <property type="entry name" value="B3"/>
    <property type="match status" value="1"/>
</dbReference>
<comment type="caution">
    <text evidence="7">The sequence shown here is derived from an EMBL/GenBank/DDBJ whole genome shotgun (WGS) entry which is preliminary data.</text>
</comment>
<name>A0AAV9BC35_ACOGR</name>
<dbReference type="GO" id="GO:0003677">
    <property type="term" value="F:DNA binding"/>
    <property type="evidence" value="ECO:0007669"/>
    <property type="project" value="UniProtKB-KW"/>
</dbReference>
<evidence type="ECO:0000256" key="5">
    <source>
        <dbReference type="ARBA" id="ARBA00023242"/>
    </source>
</evidence>
<evidence type="ECO:0000256" key="4">
    <source>
        <dbReference type="ARBA" id="ARBA00023163"/>
    </source>
</evidence>
<dbReference type="PROSITE" id="PS50863">
    <property type="entry name" value="B3"/>
    <property type="match status" value="1"/>
</dbReference>
<reference evidence="7" key="2">
    <citation type="submission" date="2023-06" db="EMBL/GenBank/DDBJ databases">
        <authorList>
            <person name="Ma L."/>
            <person name="Liu K.-W."/>
            <person name="Li Z."/>
            <person name="Hsiao Y.-Y."/>
            <person name="Qi Y."/>
            <person name="Fu T."/>
            <person name="Tang G."/>
            <person name="Zhang D."/>
            <person name="Sun W.-H."/>
            <person name="Liu D.-K."/>
            <person name="Li Y."/>
            <person name="Chen G.-Z."/>
            <person name="Liu X.-D."/>
            <person name="Liao X.-Y."/>
            <person name="Jiang Y.-T."/>
            <person name="Yu X."/>
            <person name="Hao Y."/>
            <person name="Huang J."/>
            <person name="Zhao X.-W."/>
            <person name="Ke S."/>
            <person name="Chen Y.-Y."/>
            <person name="Wu W.-L."/>
            <person name="Hsu J.-L."/>
            <person name="Lin Y.-F."/>
            <person name="Huang M.-D."/>
            <person name="Li C.-Y."/>
            <person name="Huang L."/>
            <person name="Wang Z.-W."/>
            <person name="Zhao X."/>
            <person name="Zhong W.-Y."/>
            <person name="Peng D.-H."/>
            <person name="Ahmad S."/>
            <person name="Lan S."/>
            <person name="Zhang J.-S."/>
            <person name="Tsai W.-C."/>
            <person name="Van De Peer Y."/>
            <person name="Liu Z.-J."/>
        </authorList>
    </citation>
    <scope>NUCLEOTIDE SEQUENCE</scope>
    <source>
        <strain evidence="7">SCP</strain>
        <tissue evidence="7">Leaves</tissue>
    </source>
</reference>
<evidence type="ECO:0000313" key="8">
    <source>
        <dbReference type="Proteomes" id="UP001179952"/>
    </source>
</evidence>
<dbReference type="Gene3D" id="2.40.330.10">
    <property type="entry name" value="DNA-binding pseudobarrel domain"/>
    <property type="match status" value="1"/>
</dbReference>
<dbReference type="InterPro" id="IPR003340">
    <property type="entry name" value="B3_DNA-bd"/>
</dbReference>
<keyword evidence="2" id="KW-0805">Transcription regulation</keyword>
<dbReference type="PANTHER" id="PTHR31391:SF157">
    <property type="entry name" value="B3 DOMAIN-CONTAINING PROTEIN REM16"/>
    <property type="match status" value="1"/>
</dbReference>
<dbReference type="AlphaFoldDB" id="A0AAV9BC35"/>
<dbReference type="Pfam" id="PF02362">
    <property type="entry name" value="B3"/>
    <property type="match status" value="1"/>
</dbReference>
<keyword evidence="8" id="KW-1185">Reference proteome</keyword>
<gene>
    <name evidence="7" type="ORF">QJS04_geneDACA019014</name>
</gene>
<reference evidence="7" key="1">
    <citation type="journal article" date="2023" name="Nat. Commun.">
        <title>Diploid and tetraploid genomes of Acorus and the evolution of monocots.</title>
        <authorList>
            <person name="Ma L."/>
            <person name="Liu K.W."/>
            <person name="Li Z."/>
            <person name="Hsiao Y.Y."/>
            <person name="Qi Y."/>
            <person name="Fu T."/>
            <person name="Tang G.D."/>
            <person name="Zhang D."/>
            <person name="Sun W.H."/>
            <person name="Liu D.K."/>
            <person name="Li Y."/>
            <person name="Chen G.Z."/>
            <person name="Liu X.D."/>
            <person name="Liao X.Y."/>
            <person name="Jiang Y.T."/>
            <person name="Yu X."/>
            <person name="Hao Y."/>
            <person name="Huang J."/>
            <person name="Zhao X.W."/>
            <person name="Ke S."/>
            <person name="Chen Y.Y."/>
            <person name="Wu W.L."/>
            <person name="Hsu J.L."/>
            <person name="Lin Y.F."/>
            <person name="Huang M.D."/>
            <person name="Li C.Y."/>
            <person name="Huang L."/>
            <person name="Wang Z.W."/>
            <person name="Zhao X."/>
            <person name="Zhong W.Y."/>
            <person name="Peng D.H."/>
            <person name="Ahmad S."/>
            <person name="Lan S."/>
            <person name="Zhang J.S."/>
            <person name="Tsai W.C."/>
            <person name="Van de Peer Y."/>
            <person name="Liu Z.J."/>
        </authorList>
    </citation>
    <scope>NUCLEOTIDE SEQUENCE</scope>
    <source>
        <strain evidence="7">SCP</strain>
    </source>
</reference>
<organism evidence="7 8">
    <name type="scientific">Acorus gramineus</name>
    <name type="common">Dwarf sweet flag</name>
    <dbReference type="NCBI Taxonomy" id="55184"/>
    <lineage>
        <taxon>Eukaryota</taxon>
        <taxon>Viridiplantae</taxon>
        <taxon>Streptophyta</taxon>
        <taxon>Embryophyta</taxon>
        <taxon>Tracheophyta</taxon>
        <taxon>Spermatophyta</taxon>
        <taxon>Magnoliopsida</taxon>
        <taxon>Liliopsida</taxon>
        <taxon>Acoraceae</taxon>
        <taxon>Acorus</taxon>
    </lineage>
</organism>
<comment type="subcellular location">
    <subcellularLocation>
        <location evidence="1">Nucleus</location>
    </subcellularLocation>
</comment>